<evidence type="ECO:0000313" key="10">
    <source>
        <dbReference type="EMBL" id="CCC82246.1"/>
    </source>
</evidence>
<dbReference type="GO" id="GO:0046872">
    <property type="term" value="F:metal ion binding"/>
    <property type="evidence" value="ECO:0007669"/>
    <property type="project" value="UniProtKB-UniRule"/>
</dbReference>
<feature type="transmembrane region" description="Helical" evidence="9">
    <location>
        <begin position="12"/>
        <end position="37"/>
    </location>
</feature>
<evidence type="ECO:0000256" key="8">
    <source>
        <dbReference type="HAMAP-Rule" id="MF_00361"/>
    </source>
</evidence>
<evidence type="ECO:0000313" key="11">
    <source>
        <dbReference type="Proteomes" id="UP000002654"/>
    </source>
</evidence>
<comment type="function">
    <text evidence="8">Involved in the regulation of the intracellular balance of NAD and NADP, and is a key enzyme in the biosynthesis of NADP. Catalyzes specifically the phosphorylation on 2'-hydroxyl of the adenosine moiety of NAD to yield NADP.</text>
</comment>
<feature type="binding site" evidence="8">
    <location>
        <position position="169"/>
    </location>
    <ligand>
        <name>NAD(+)</name>
        <dbReference type="ChEBI" id="CHEBI:57540"/>
    </ligand>
</feature>
<dbReference type="GO" id="GO:0003951">
    <property type="term" value="F:NAD+ kinase activity"/>
    <property type="evidence" value="ECO:0007669"/>
    <property type="project" value="UniProtKB-UniRule"/>
</dbReference>
<keyword evidence="4 8" id="KW-0418">Kinase</keyword>
<feature type="binding site" evidence="8">
    <location>
        <begin position="180"/>
        <end position="185"/>
    </location>
    <ligand>
        <name>NAD(+)</name>
        <dbReference type="ChEBI" id="CHEBI:57540"/>
    </ligand>
</feature>
<evidence type="ECO:0000256" key="4">
    <source>
        <dbReference type="ARBA" id="ARBA00022777"/>
    </source>
</evidence>
<sequence length="273" mass="30494">MGRSATPASRLAYSLILIFFLSVNLRHIVIYVIAITYRADLADAARKLKSLLNASELDCSNKPEKVVVLGGDGTLLETIHRYPCVLDSLVFHIGGGRINFYRTVRVGEMSFEEIAKRIAAENYNIIDFSLINTKKCFALNEIIIRNLNYKKLLMFKISSNSFSISGRADGVVIATPHGSTGYAVSAGGPIVDVKLDALIISFIAPYTLYLRPLVVPPETIEITTYNDAELSCDGYEEEHGREFVVNKSDRRLHLAVFGEFDYYERVSQRLISL</sequence>
<evidence type="ECO:0000256" key="1">
    <source>
        <dbReference type="ARBA" id="ARBA00022490"/>
    </source>
</evidence>
<dbReference type="GO" id="GO:0006741">
    <property type="term" value="P:NADP+ biosynthetic process"/>
    <property type="evidence" value="ECO:0007669"/>
    <property type="project" value="UniProtKB-UniRule"/>
</dbReference>
<feature type="binding site" evidence="8">
    <location>
        <position position="151"/>
    </location>
    <ligand>
        <name>NAD(+)</name>
        <dbReference type="ChEBI" id="CHEBI:57540"/>
    </ligand>
</feature>
<organism evidence="10 11">
    <name type="scientific">Thermoproteus tenax (strain ATCC 35583 / DSM 2078 / JCM 9277 / NBRC 100435 / Kra 1)</name>
    <dbReference type="NCBI Taxonomy" id="768679"/>
    <lineage>
        <taxon>Archaea</taxon>
        <taxon>Thermoproteota</taxon>
        <taxon>Thermoprotei</taxon>
        <taxon>Thermoproteales</taxon>
        <taxon>Thermoproteaceae</taxon>
        <taxon>Thermoproteus</taxon>
    </lineage>
</organism>
<dbReference type="InterPro" id="IPR017438">
    <property type="entry name" value="ATP-NAD_kinase_N"/>
</dbReference>
<reference evidence="10 11" key="1">
    <citation type="journal article" date="2011" name="PLoS ONE">
        <title>The complete genome sequence of Thermoproteus tenax: a physiologically versatile member of the Crenarchaeota.</title>
        <authorList>
            <person name="Siebers B."/>
            <person name="Zaparty M."/>
            <person name="Raddatz G."/>
            <person name="Tjaden B."/>
            <person name="Albers S.V."/>
            <person name="Bell S.D."/>
            <person name="Blombach F."/>
            <person name="Kletzin A."/>
            <person name="Kyrpides N."/>
            <person name="Lanz C."/>
            <person name="Plagens A."/>
            <person name="Rampp M."/>
            <person name="Rosinus A."/>
            <person name="von Jan M."/>
            <person name="Makarova K.S."/>
            <person name="Klenk H.P."/>
            <person name="Schuster S.C."/>
            <person name="Hensel R."/>
        </authorList>
    </citation>
    <scope>NUCLEOTIDE SEQUENCE [LARGE SCALE GENOMIC DNA]</scope>
    <source>
        <strain evidence="11">ATCC 35583 / DSM 2078 / JCM 9277 / NBRC 100435 / Kra 1</strain>
    </source>
</reference>
<keyword evidence="9" id="KW-0812">Transmembrane</keyword>
<gene>
    <name evidence="8" type="primary">nadK</name>
    <name evidence="10" type="synonym">ppnK</name>
    <name evidence="10" type="ordered locus">TTX_1622</name>
</gene>
<dbReference type="InterPro" id="IPR002504">
    <property type="entry name" value="NADK"/>
</dbReference>
<evidence type="ECO:0000256" key="2">
    <source>
        <dbReference type="ARBA" id="ARBA00022679"/>
    </source>
</evidence>
<dbReference type="InterPro" id="IPR017437">
    <property type="entry name" value="ATP-NAD_kinase_PpnK-typ_C"/>
</dbReference>
<keyword evidence="7 8" id="KW-0520">NAD</keyword>
<keyword evidence="2 8" id="KW-0808">Transferase</keyword>
<dbReference type="SUPFAM" id="SSF111331">
    <property type="entry name" value="NAD kinase/diacylglycerol kinase-like"/>
    <property type="match status" value="1"/>
</dbReference>
<dbReference type="HAMAP" id="MF_00361">
    <property type="entry name" value="NAD_kinase"/>
    <property type="match status" value="1"/>
</dbReference>
<feature type="active site" description="Proton acceptor" evidence="8">
    <location>
        <position position="72"/>
    </location>
</feature>
<dbReference type="eggNOG" id="arCOG01348">
    <property type="taxonomic scope" value="Archaea"/>
</dbReference>
<dbReference type="KEGG" id="ttn:TTX_1622"/>
<evidence type="ECO:0000256" key="9">
    <source>
        <dbReference type="SAM" id="Phobius"/>
    </source>
</evidence>
<dbReference type="PaxDb" id="768679-TTX_1622"/>
<evidence type="ECO:0000256" key="6">
    <source>
        <dbReference type="ARBA" id="ARBA00022857"/>
    </source>
</evidence>
<dbReference type="PATRIC" id="fig|768679.9.peg.1643"/>
<dbReference type="Proteomes" id="UP000002654">
    <property type="component" value="Chromosome"/>
</dbReference>
<dbReference type="AlphaFoldDB" id="G4RL01"/>
<dbReference type="EC" id="2.7.1.23" evidence="8"/>
<comment type="subcellular location">
    <subcellularLocation>
        <location evidence="8">Cytoplasm</location>
    </subcellularLocation>
</comment>
<comment type="catalytic activity">
    <reaction evidence="8">
        <text>NAD(+) + ATP = ADP + NADP(+) + H(+)</text>
        <dbReference type="Rhea" id="RHEA:18629"/>
        <dbReference type="ChEBI" id="CHEBI:15378"/>
        <dbReference type="ChEBI" id="CHEBI:30616"/>
        <dbReference type="ChEBI" id="CHEBI:57540"/>
        <dbReference type="ChEBI" id="CHEBI:58349"/>
        <dbReference type="ChEBI" id="CHEBI:456216"/>
        <dbReference type="EC" id="2.7.1.23"/>
    </reaction>
</comment>
<dbReference type="EMBL" id="FN869859">
    <property type="protein sequence ID" value="CCC82246.1"/>
    <property type="molecule type" value="Genomic_DNA"/>
</dbReference>
<dbReference type="GO" id="GO:0019674">
    <property type="term" value="P:NAD+ metabolic process"/>
    <property type="evidence" value="ECO:0007669"/>
    <property type="project" value="InterPro"/>
</dbReference>
<evidence type="ECO:0000256" key="7">
    <source>
        <dbReference type="ARBA" id="ARBA00023027"/>
    </source>
</evidence>
<keyword evidence="1 8" id="KW-0963">Cytoplasm</keyword>
<feature type="binding site" evidence="8">
    <location>
        <position position="204"/>
    </location>
    <ligand>
        <name>NAD(+)</name>
        <dbReference type="ChEBI" id="CHEBI:57540"/>
    </ligand>
</feature>
<evidence type="ECO:0000256" key="3">
    <source>
        <dbReference type="ARBA" id="ARBA00022741"/>
    </source>
</evidence>
<dbReference type="PANTHER" id="PTHR20275">
    <property type="entry name" value="NAD KINASE"/>
    <property type="match status" value="1"/>
</dbReference>
<keyword evidence="11" id="KW-1185">Reference proteome</keyword>
<dbReference type="Gene3D" id="2.60.200.30">
    <property type="entry name" value="Probable inorganic polyphosphate/atp-NAD kinase, domain 2"/>
    <property type="match status" value="1"/>
</dbReference>
<keyword evidence="3 8" id="KW-0547">Nucleotide-binding</keyword>
<comment type="caution">
    <text evidence="8">Lacks conserved residue(s) required for the propagation of feature annotation.</text>
</comment>
<keyword evidence="5 8" id="KW-0067">ATP-binding</keyword>
<comment type="similarity">
    <text evidence="8">Belongs to the NAD kinase family.</text>
</comment>
<protein>
    <recommendedName>
        <fullName evidence="8">NAD kinase</fullName>
        <ecNumber evidence="8">2.7.1.23</ecNumber>
    </recommendedName>
    <alternativeName>
        <fullName evidence="8">ATP-dependent NAD kinase</fullName>
    </alternativeName>
</protein>
<dbReference type="STRING" id="768679.TTX_1622"/>
<feature type="binding site" evidence="8">
    <location>
        <position position="167"/>
    </location>
    <ligand>
        <name>NAD(+)</name>
        <dbReference type="ChEBI" id="CHEBI:57540"/>
    </ligand>
</feature>
<evidence type="ECO:0000256" key="5">
    <source>
        <dbReference type="ARBA" id="ARBA00022840"/>
    </source>
</evidence>
<dbReference type="InterPro" id="IPR016064">
    <property type="entry name" value="NAD/diacylglycerol_kinase_sf"/>
</dbReference>
<dbReference type="Pfam" id="PF20143">
    <property type="entry name" value="NAD_kinase_C"/>
    <property type="match status" value="1"/>
</dbReference>
<dbReference type="GO" id="GO:0005524">
    <property type="term" value="F:ATP binding"/>
    <property type="evidence" value="ECO:0007669"/>
    <property type="project" value="UniProtKB-KW"/>
</dbReference>
<accession>G4RL01</accession>
<proteinExistence type="inferred from homology"/>
<keyword evidence="6 8" id="KW-0521">NADP</keyword>
<keyword evidence="9" id="KW-1133">Transmembrane helix</keyword>
<comment type="cofactor">
    <cofactor evidence="8">
        <name>a divalent metal cation</name>
        <dbReference type="ChEBI" id="CHEBI:60240"/>
    </cofactor>
</comment>
<feature type="binding site" evidence="8">
    <location>
        <begin position="140"/>
        <end position="141"/>
    </location>
    <ligand>
        <name>NAD(+)</name>
        <dbReference type="ChEBI" id="CHEBI:57540"/>
    </ligand>
</feature>
<dbReference type="Gene3D" id="3.40.50.10330">
    <property type="entry name" value="Probable inorganic polyphosphate/atp-NAD kinase, domain 1"/>
    <property type="match status" value="1"/>
</dbReference>
<feature type="binding site" evidence="8">
    <location>
        <begin position="72"/>
        <end position="73"/>
    </location>
    <ligand>
        <name>NAD(+)</name>
        <dbReference type="ChEBI" id="CHEBI:57540"/>
    </ligand>
</feature>
<dbReference type="GO" id="GO:0005737">
    <property type="term" value="C:cytoplasm"/>
    <property type="evidence" value="ECO:0007669"/>
    <property type="project" value="UniProtKB-SubCell"/>
</dbReference>
<keyword evidence="9" id="KW-0472">Membrane</keyword>
<dbReference type="HOGENOM" id="CLU_1140606_0_0_2"/>
<dbReference type="PANTHER" id="PTHR20275:SF43">
    <property type="entry name" value="BIFUNCTIONAL NADP PHOSPHATASE_NAD KINASE"/>
    <property type="match status" value="1"/>
</dbReference>
<name>G4RL01_THETK</name>